<evidence type="ECO:0000313" key="3">
    <source>
        <dbReference type="Proteomes" id="UP000199203"/>
    </source>
</evidence>
<reference evidence="3" key="1">
    <citation type="submission" date="2016-10" db="EMBL/GenBank/DDBJ databases">
        <authorList>
            <person name="Varghese N."/>
            <person name="Submissions S."/>
        </authorList>
    </citation>
    <scope>NUCLEOTIDE SEQUENCE [LARGE SCALE GENOMIC DNA]</scope>
    <source>
        <strain evidence="3">DSM 19684</strain>
    </source>
</reference>
<dbReference type="Pfam" id="PF10825">
    <property type="entry name" value="DUF2752"/>
    <property type="match status" value="1"/>
</dbReference>
<accession>A0A1G7G944</accession>
<protein>
    <recommendedName>
        <fullName evidence="4">DUF2752 domain-containing protein</fullName>
    </recommendedName>
</protein>
<keyword evidence="1" id="KW-0472">Membrane</keyword>
<feature type="transmembrane region" description="Helical" evidence="1">
    <location>
        <begin position="114"/>
        <end position="130"/>
    </location>
</feature>
<feature type="transmembrane region" description="Helical" evidence="1">
    <location>
        <begin position="12"/>
        <end position="30"/>
    </location>
</feature>
<evidence type="ECO:0000313" key="2">
    <source>
        <dbReference type="EMBL" id="SDE84595.1"/>
    </source>
</evidence>
<keyword evidence="1" id="KW-1133">Transmembrane helix</keyword>
<proteinExistence type="predicted"/>
<organism evidence="2 3">
    <name type="scientific">Epilithonimonas hungarica</name>
    <dbReference type="NCBI Taxonomy" id="454006"/>
    <lineage>
        <taxon>Bacteria</taxon>
        <taxon>Pseudomonadati</taxon>
        <taxon>Bacteroidota</taxon>
        <taxon>Flavobacteriia</taxon>
        <taxon>Flavobacteriales</taxon>
        <taxon>Weeksellaceae</taxon>
        <taxon>Chryseobacterium group</taxon>
        <taxon>Epilithonimonas</taxon>
    </lineage>
</organism>
<dbReference type="InterPro" id="IPR021215">
    <property type="entry name" value="DUF2752"/>
</dbReference>
<keyword evidence="1" id="KW-0812">Transmembrane</keyword>
<feature type="transmembrane region" description="Helical" evidence="1">
    <location>
        <begin position="74"/>
        <end position="94"/>
    </location>
</feature>
<dbReference type="STRING" id="454006.SAMN05421825_0381"/>
<dbReference type="EMBL" id="FNBH01000001">
    <property type="protein sequence ID" value="SDE84595.1"/>
    <property type="molecule type" value="Genomic_DNA"/>
</dbReference>
<name>A0A1G7G944_9FLAO</name>
<keyword evidence="3" id="KW-1185">Reference proteome</keyword>
<gene>
    <name evidence="2" type="ORF">SAMN05421825_0381</name>
</gene>
<evidence type="ECO:0000256" key="1">
    <source>
        <dbReference type="SAM" id="Phobius"/>
    </source>
</evidence>
<dbReference type="AlphaFoldDB" id="A0A1G7G944"/>
<dbReference type="Proteomes" id="UP000199203">
    <property type="component" value="Unassembled WGS sequence"/>
</dbReference>
<evidence type="ECO:0008006" key="4">
    <source>
        <dbReference type="Google" id="ProtNLM"/>
    </source>
</evidence>
<sequence>MKVKSLIKNRKKSIVIFVFFLTLICIYYFFDPTKYSFFLKCPLKTMTGYECAGCGVQRAFHSLLHFRFLEAFKYNPLFVISIPVLVFVLLINFVKRYYNLKIKLDNYIFNKKSIILILIIVFVFSLLRNSDYYKAIIEYL</sequence>